<dbReference type="EMBL" id="QEKV01000002">
    <property type="protein sequence ID" value="PVY95237.1"/>
    <property type="molecule type" value="Genomic_DNA"/>
</dbReference>
<evidence type="ECO:0000313" key="4">
    <source>
        <dbReference type="Proteomes" id="UP000245793"/>
    </source>
</evidence>
<dbReference type="Pfam" id="PF01551">
    <property type="entry name" value="Peptidase_M23"/>
    <property type="match status" value="1"/>
</dbReference>
<dbReference type="SUPFAM" id="SSF51261">
    <property type="entry name" value="Duplicated hybrid motif"/>
    <property type="match status" value="1"/>
</dbReference>
<name>A0A2U1E5M6_9FIRM</name>
<dbReference type="InterPro" id="IPR016047">
    <property type="entry name" value="M23ase_b-sheet_dom"/>
</dbReference>
<reference evidence="3 4" key="1">
    <citation type="submission" date="2018-04" db="EMBL/GenBank/DDBJ databases">
        <title>Genomic Encyclopedia of Type Strains, Phase IV (KMG-IV): sequencing the most valuable type-strain genomes for metagenomic binning, comparative biology and taxonomic classification.</title>
        <authorList>
            <person name="Goeker M."/>
        </authorList>
    </citation>
    <scope>NUCLEOTIDE SEQUENCE [LARGE SCALE GENOMIC DNA]</scope>
    <source>
        <strain evidence="3 4">DSM 20705</strain>
    </source>
</reference>
<dbReference type="AlphaFoldDB" id="A0A2U1E5M6"/>
<dbReference type="CDD" id="cd12797">
    <property type="entry name" value="M23_peptidase"/>
    <property type="match status" value="1"/>
</dbReference>
<keyword evidence="1" id="KW-0732">Signal</keyword>
<dbReference type="SMART" id="SM01208">
    <property type="entry name" value="G5"/>
    <property type="match status" value="1"/>
</dbReference>
<feature type="domain" description="G5" evidence="2">
    <location>
        <begin position="222"/>
        <end position="302"/>
    </location>
</feature>
<dbReference type="PANTHER" id="PTHR21666">
    <property type="entry name" value="PEPTIDASE-RELATED"/>
    <property type="match status" value="1"/>
</dbReference>
<evidence type="ECO:0000313" key="3">
    <source>
        <dbReference type="EMBL" id="PVY95237.1"/>
    </source>
</evidence>
<dbReference type="InterPro" id="IPR011055">
    <property type="entry name" value="Dup_hybrid_motif"/>
</dbReference>
<gene>
    <name evidence="3" type="ORF">C7381_102126</name>
</gene>
<comment type="caution">
    <text evidence="3">The sequence shown here is derived from an EMBL/GenBank/DDBJ whole genome shotgun (WGS) entry which is preliminary data.</text>
</comment>
<dbReference type="InterPro" id="IPR050570">
    <property type="entry name" value="Cell_wall_metabolism_enzyme"/>
</dbReference>
<proteinExistence type="predicted"/>
<dbReference type="Proteomes" id="UP000245793">
    <property type="component" value="Unassembled WGS sequence"/>
</dbReference>
<dbReference type="Gene3D" id="2.70.70.10">
    <property type="entry name" value="Glucose Permease (Domain IIA)"/>
    <property type="match status" value="1"/>
</dbReference>
<protein>
    <submittedName>
        <fullName evidence="3">Surface rod structure-forming protein G</fullName>
    </submittedName>
</protein>
<dbReference type="Pfam" id="PF07501">
    <property type="entry name" value="G5"/>
    <property type="match status" value="1"/>
</dbReference>
<dbReference type="GO" id="GO:0004222">
    <property type="term" value="F:metalloendopeptidase activity"/>
    <property type="evidence" value="ECO:0007669"/>
    <property type="project" value="TreeGrafter"/>
</dbReference>
<sequence length="426" mass="47901">MKNNDNKILIYAGLFLLLFSLCAAIIQKQSSRIYIFDENGKMYAKVRNENEIKAAFEEAKESINFGKIILYEDIKQMKGYELFGKTVDKFELEAMFVNKLPKYVNAWGVFKNGECISGLLDRDDVLDMLSQFKTFFVKKITGGTERDTKILDVKFMDDVEVKHTLVRDEDILTKAEFYSKILTATKKSKIIFKDEKLGDSSGLKKASDFPGVFVTNKEPFSLDLIIKDNRIERVVLPQTTIINFDETLEKGEEVVEREGIDGELLRNSENVFINGQVVKTKILNEEVSVEPSSEIKRVGDRDEALKPKFGWPSIGRVTSGFGPRFDGFHRGLDIANYLGATVRASQRGKVVFAGFSGSYGNVVIIDHKGGYQTRYAHLLKPLVSVSQIVDKNEAIGLMGSTGNSTGSHVHFEILKNGQLIDPEDEL</sequence>
<evidence type="ECO:0000259" key="2">
    <source>
        <dbReference type="PROSITE" id="PS51109"/>
    </source>
</evidence>
<dbReference type="InterPro" id="IPR011098">
    <property type="entry name" value="G5_dom"/>
</dbReference>
<dbReference type="Gene3D" id="2.20.230.10">
    <property type="entry name" value="Resuscitation-promoting factor rpfb"/>
    <property type="match status" value="1"/>
</dbReference>
<organism evidence="3 4">
    <name type="scientific">Ezakiella coagulans</name>
    <dbReference type="NCBI Taxonomy" id="46507"/>
    <lineage>
        <taxon>Bacteria</taxon>
        <taxon>Bacillati</taxon>
        <taxon>Bacillota</taxon>
        <taxon>Tissierellia</taxon>
        <taxon>Ezakiella</taxon>
    </lineage>
</organism>
<keyword evidence="4" id="KW-1185">Reference proteome</keyword>
<dbReference type="PROSITE" id="PS51109">
    <property type="entry name" value="G5"/>
    <property type="match status" value="1"/>
</dbReference>
<accession>A0A2U1E5M6</accession>
<dbReference type="RefSeq" id="WP_165803560.1">
    <property type="nucleotide sequence ID" value="NZ_QEKV01000002.1"/>
</dbReference>
<dbReference type="PANTHER" id="PTHR21666:SF270">
    <property type="entry name" value="MUREIN HYDROLASE ACTIVATOR ENVC"/>
    <property type="match status" value="1"/>
</dbReference>
<evidence type="ECO:0000256" key="1">
    <source>
        <dbReference type="ARBA" id="ARBA00022729"/>
    </source>
</evidence>